<proteinExistence type="predicted"/>
<organism evidence="1">
    <name type="scientific">viral metagenome</name>
    <dbReference type="NCBI Taxonomy" id="1070528"/>
    <lineage>
        <taxon>unclassified sequences</taxon>
        <taxon>metagenomes</taxon>
        <taxon>organismal metagenomes</taxon>
    </lineage>
</organism>
<dbReference type="EMBL" id="MT141389">
    <property type="protein sequence ID" value="QJA59937.1"/>
    <property type="molecule type" value="Genomic_DNA"/>
</dbReference>
<protein>
    <recommendedName>
        <fullName evidence="2">Capsid protein</fullName>
    </recommendedName>
</protein>
<gene>
    <name evidence="1" type="ORF">MM415B01220_0015</name>
</gene>
<evidence type="ECO:0008006" key="2">
    <source>
        <dbReference type="Google" id="ProtNLM"/>
    </source>
</evidence>
<sequence>MAESNTYVGVVSGTNIMSRSTYQLLTSTDKFSKSVQWACFNKTPFMQAVGLEAFGVDAVKDLQAFGAAQSSGRIVVYDSGVYAYKGSVFATTGTSFHTGRMGTFNPELVEGGDEWAYAWHKLNNVQYIPVVDVQDNGKGMIDIKAQKMEGMKQKFVQDVNYCFLGSSSAPDTGVLGPDSLYSDLPNLISYTQTRTVGGIAKSAGTYWQNGYKAIASIGGGGDMDRPIMLRRSLKDAKNDQAAYAEATNDYLLLASQGAFQYYDRLMYADSVQSGRGGAFGTIQKYDAAGIEHFAFGGSPMVWDPAVTVPYGATASTESIYGIHIPSYFISIRTEENFKASDWEPPREHDAQKTYVASLQLRYTPGMRAMRPNFVAYNMPACPD</sequence>
<name>A0A6M3IS73_9ZZZZ</name>
<evidence type="ECO:0000313" key="1">
    <source>
        <dbReference type="EMBL" id="QJA59937.1"/>
    </source>
</evidence>
<accession>A0A6M3IS73</accession>
<reference evidence="1" key="1">
    <citation type="submission" date="2020-03" db="EMBL/GenBank/DDBJ databases">
        <title>The deep terrestrial virosphere.</title>
        <authorList>
            <person name="Holmfeldt K."/>
            <person name="Nilsson E."/>
            <person name="Simone D."/>
            <person name="Lopez-Fernandez M."/>
            <person name="Wu X."/>
            <person name="de Brujin I."/>
            <person name="Lundin D."/>
            <person name="Andersson A."/>
            <person name="Bertilsson S."/>
            <person name="Dopson M."/>
        </authorList>
    </citation>
    <scope>NUCLEOTIDE SEQUENCE</scope>
    <source>
        <strain evidence="1">MM415B01220</strain>
    </source>
</reference>
<dbReference type="AlphaFoldDB" id="A0A6M3IS73"/>